<accession>A0AAP6HE48</accession>
<sequence>MKIEFGNGVNSINRTTDAELFSRREKYIILYDGKIKDKMMNEYGENDFLITYDDKYYFSFRQFKLNRRHQHDYKFHFYPKGDKIYIAVDIKGQDAMKFKRPMIDIKLVDKYICNTPIDSAGGIYNMIELEKE</sequence>
<reference evidence="2" key="2">
    <citation type="submission" date="2023-01" db="EMBL/GenBank/DDBJ databases">
        <title>Genome-based studies on antimicrobial resistance profiles of Riemerella anatipestifer in China, 1994 to 2021.</title>
        <authorList>
            <person name="Yang Z."/>
            <person name="Zhu D."/>
        </authorList>
    </citation>
    <scope>NUCLEOTIDE SEQUENCE</scope>
    <source>
        <strain evidence="2">RCAD1218</strain>
    </source>
</reference>
<dbReference type="Proteomes" id="UP001284033">
    <property type="component" value="Unassembled WGS sequence"/>
</dbReference>
<dbReference type="Proteomes" id="UP001207440">
    <property type="component" value="Unassembled WGS sequence"/>
</dbReference>
<dbReference type="RefSeq" id="WP_229578677.1">
    <property type="nucleotide sequence ID" value="NZ_CP029760.1"/>
</dbReference>
<comment type="caution">
    <text evidence="2">The sequence shown here is derived from an EMBL/GenBank/DDBJ whole genome shotgun (WGS) entry which is preliminary data.</text>
</comment>
<dbReference type="EMBL" id="JAQZHK010000001">
    <property type="protein sequence ID" value="MDY3511983.1"/>
    <property type="molecule type" value="Genomic_DNA"/>
</dbReference>
<dbReference type="AlphaFoldDB" id="A0AAP6HE48"/>
<reference evidence="1" key="1">
    <citation type="submission" date="2022-10" db="EMBL/GenBank/DDBJ databases">
        <title>Sifting through the core-genome to identify putative cross-protective antigens against Riemerella anatipestifer.</title>
        <authorList>
            <person name="Zheng X."/>
            <person name="Zhang W."/>
        </authorList>
    </citation>
    <scope>NUCLEOTIDE SEQUENCE</scope>
    <source>
        <strain evidence="1">ZWRA178</strain>
    </source>
</reference>
<protein>
    <submittedName>
        <fullName evidence="2">Uncharacterized protein</fullName>
    </submittedName>
</protein>
<proteinExistence type="predicted"/>
<evidence type="ECO:0000313" key="3">
    <source>
        <dbReference type="Proteomes" id="UP001284033"/>
    </source>
</evidence>
<gene>
    <name evidence="1" type="ORF">OKE68_00615</name>
    <name evidence="2" type="ORF">PG303_01985</name>
</gene>
<name>A0AAP6HE48_RIEAN</name>
<evidence type="ECO:0000313" key="1">
    <source>
        <dbReference type="EMBL" id="MCW0522821.1"/>
    </source>
</evidence>
<organism evidence="2 3">
    <name type="scientific">Riemerella anatipestifer</name>
    <name type="common">Moraxella anatipestifer</name>
    <dbReference type="NCBI Taxonomy" id="34085"/>
    <lineage>
        <taxon>Bacteria</taxon>
        <taxon>Pseudomonadati</taxon>
        <taxon>Bacteroidota</taxon>
        <taxon>Flavobacteriia</taxon>
        <taxon>Flavobacteriales</taxon>
        <taxon>Weeksellaceae</taxon>
        <taxon>Riemerella</taxon>
    </lineage>
</organism>
<evidence type="ECO:0000313" key="2">
    <source>
        <dbReference type="EMBL" id="MDY3511983.1"/>
    </source>
</evidence>
<dbReference type="EMBL" id="JAOZYT010000002">
    <property type="protein sequence ID" value="MCW0522821.1"/>
    <property type="molecule type" value="Genomic_DNA"/>
</dbReference>